<dbReference type="EMBL" id="CAXAMN010010724">
    <property type="protein sequence ID" value="CAK9032497.1"/>
    <property type="molecule type" value="Genomic_DNA"/>
</dbReference>
<reference evidence="3 4" key="1">
    <citation type="submission" date="2024-02" db="EMBL/GenBank/DDBJ databases">
        <authorList>
            <person name="Chen Y."/>
            <person name="Shah S."/>
            <person name="Dougan E. K."/>
            <person name="Thang M."/>
            <person name="Chan C."/>
        </authorList>
    </citation>
    <scope>NUCLEOTIDE SEQUENCE [LARGE SCALE GENOMIC DNA]</scope>
</reference>
<feature type="chain" id="PRO_5046890569" description="C-type lectin domain-containing protein" evidence="1">
    <location>
        <begin position="21"/>
        <end position="244"/>
    </location>
</feature>
<accession>A0ABP0L2R2</accession>
<feature type="domain" description="C-type lectin" evidence="2">
    <location>
        <begin position="64"/>
        <end position="184"/>
    </location>
</feature>
<gene>
    <name evidence="3" type="ORF">CCMP2556_LOCUS18704</name>
</gene>
<dbReference type="Gene3D" id="3.10.100.10">
    <property type="entry name" value="Mannose-Binding Protein A, subunit A"/>
    <property type="match status" value="1"/>
</dbReference>
<proteinExistence type="predicted"/>
<evidence type="ECO:0000313" key="4">
    <source>
        <dbReference type="Proteomes" id="UP001642484"/>
    </source>
</evidence>
<organism evidence="3 4">
    <name type="scientific">Durusdinium trenchii</name>
    <dbReference type="NCBI Taxonomy" id="1381693"/>
    <lineage>
        <taxon>Eukaryota</taxon>
        <taxon>Sar</taxon>
        <taxon>Alveolata</taxon>
        <taxon>Dinophyceae</taxon>
        <taxon>Suessiales</taxon>
        <taxon>Symbiodiniaceae</taxon>
        <taxon>Durusdinium</taxon>
    </lineage>
</organism>
<dbReference type="SUPFAM" id="SSF56436">
    <property type="entry name" value="C-type lectin-like"/>
    <property type="match status" value="1"/>
</dbReference>
<dbReference type="Proteomes" id="UP001642484">
    <property type="component" value="Unassembled WGS sequence"/>
</dbReference>
<sequence>MSRALVVTSLLALLAFQVNSTNEVNDTTCASWCLEGDFNVCLERACQQCSRCTCPGSAWVYSNITGLCYARFLSTAHIYDCACRCAQFQATVPCVRSRENNFELAAYDTWIGLHQSSREWKWVNGCGSDYRNWGPWEPSGECDEHNRCEDHAIIVQDYRTQDGDHYAGVWADVRHNERAYCACEYNPQNPTPAGTASWGTCTDYTYSEAELTLSLATFRFGEFVAAAQKQLLGVFSIAFLIALN</sequence>
<dbReference type="InterPro" id="IPR001304">
    <property type="entry name" value="C-type_lectin-like"/>
</dbReference>
<dbReference type="SMART" id="SM00034">
    <property type="entry name" value="CLECT"/>
    <property type="match status" value="1"/>
</dbReference>
<evidence type="ECO:0000313" key="3">
    <source>
        <dbReference type="EMBL" id="CAK9032497.1"/>
    </source>
</evidence>
<dbReference type="InterPro" id="IPR016186">
    <property type="entry name" value="C-type_lectin-like/link_sf"/>
</dbReference>
<feature type="signal peptide" evidence="1">
    <location>
        <begin position="1"/>
        <end position="20"/>
    </location>
</feature>
<keyword evidence="4" id="KW-1185">Reference proteome</keyword>
<keyword evidence="1" id="KW-0732">Signal</keyword>
<protein>
    <recommendedName>
        <fullName evidence="2">C-type lectin domain-containing protein</fullName>
    </recommendedName>
</protein>
<evidence type="ECO:0000259" key="2">
    <source>
        <dbReference type="PROSITE" id="PS50041"/>
    </source>
</evidence>
<comment type="caution">
    <text evidence="3">The sequence shown here is derived from an EMBL/GenBank/DDBJ whole genome shotgun (WGS) entry which is preliminary data.</text>
</comment>
<dbReference type="InterPro" id="IPR016187">
    <property type="entry name" value="CTDL_fold"/>
</dbReference>
<name>A0ABP0L2R2_9DINO</name>
<evidence type="ECO:0000256" key="1">
    <source>
        <dbReference type="SAM" id="SignalP"/>
    </source>
</evidence>
<dbReference type="PROSITE" id="PS50041">
    <property type="entry name" value="C_TYPE_LECTIN_2"/>
    <property type="match status" value="1"/>
</dbReference>